<dbReference type="EMBL" id="JBBNAF010000001">
    <property type="protein sequence ID" value="KAK9169443.1"/>
    <property type="molecule type" value="Genomic_DNA"/>
</dbReference>
<reference evidence="2 3" key="1">
    <citation type="submission" date="2024-01" db="EMBL/GenBank/DDBJ databases">
        <title>Genome assemblies of Stephania.</title>
        <authorList>
            <person name="Yang L."/>
        </authorList>
    </citation>
    <scope>NUCLEOTIDE SEQUENCE [LARGE SCALE GENOMIC DNA]</scope>
    <source>
        <strain evidence="2">YNDBR</strain>
        <tissue evidence="2">Leaf</tissue>
    </source>
</reference>
<accession>A0AAP0LF36</accession>
<protein>
    <submittedName>
        <fullName evidence="2">Uncharacterized protein</fullName>
    </submittedName>
</protein>
<keyword evidence="3" id="KW-1185">Reference proteome</keyword>
<sequence>MLDSVEAVFVAATTAVMIAAMEVVEPQSPEDLVSRRDDDWEAVWDGADEWADSNSLLDDVDLTTRHRDDTGFGMAAGRVSIGRRAIGDDPRAQEDVFKDVNDVHDSSSESETEVAPTKKVDTTPRSSRTRTTMVDASGNQAKKKKKVNNNGYIGDQMVAATQIMAREIFKVTSAIRVEHDVRDSFINVMAEVHELMVVKRAIYCSKIMGSMELMTALMTL</sequence>
<dbReference type="AlphaFoldDB" id="A0AAP0LF36"/>
<feature type="compositionally biased region" description="Low complexity" evidence="1">
    <location>
        <begin position="123"/>
        <end position="132"/>
    </location>
</feature>
<evidence type="ECO:0000313" key="2">
    <source>
        <dbReference type="EMBL" id="KAK9169443.1"/>
    </source>
</evidence>
<dbReference type="Proteomes" id="UP001420932">
    <property type="component" value="Unassembled WGS sequence"/>
</dbReference>
<proteinExistence type="predicted"/>
<organism evidence="2 3">
    <name type="scientific">Stephania yunnanensis</name>
    <dbReference type="NCBI Taxonomy" id="152371"/>
    <lineage>
        <taxon>Eukaryota</taxon>
        <taxon>Viridiplantae</taxon>
        <taxon>Streptophyta</taxon>
        <taxon>Embryophyta</taxon>
        <taxon>Tracheophyta</taxon>
        <taxon>Spermatophyta</taxon>
        <taxon>Magnoliopsida</taxon>
        <taxon>Ranunculales</taxon>
        <taxon>Menispermaceae</taxon>
        <taxon>Menispermoideae</taxon>
        <taxon>Cissampelideae</taxon>
        <taxon>Stephania</taxon>
    </lineage>
</organism>
<gene>
    <name evidence="2" type="ORF">Syun_001583</name>
</gene>
<name>A0AAP0LF36_9MAGN</name>
<feature type="region of interest" description="Disordered" evidence="1">
    <location>
        <begin position="101"/>
        <end position="143"/>
    </location>
</feature>
<evidence type="ECO:0000313" key="3">
    <source>
        <dbReference type="Proteomes" id="UP001420932"/>
    </source>
</evidence>
<evidence type="ECO:0000256" key="1">
    <source>
        <dbReference type="SAM" id="MobiDB-lite"/>
    </source>
</evidence>
<comment type="caution">
    <text evidence="2">The sequence shown here is derived from an EMBL/GenBank/DDBJ whole genome shotgun (WGS) entry which is preliminary data.</text>
</comment>